<gene>
    <name evidence="1" type="ORF">BT96DRAFT_980789</name>
</gene>
<dbReference type="AlphaFoldDB" id="A0A6A4GUS4"/>
<evidence type="ECO:0000313" key="1">
    <source>
        <dbReference type="EMBL" id="KAE9389206.1"/>
    </source>
</evidence>
<keyword evidence="2" id="KW-1185">Reference proteome</keyword>
<reference evidence="1" key="1">
    <citation type="journal article" date="2019" name="Environ. Microbiol.">
        <title>Fungal ecological strategies reflected in gene transcription - a case study of two litter decomposers.</title>
        <authorList>
            <person name="Barbi F."/>
            <person name="Kohler A."/>
            <person name="Barry K."/>
            <person name="Baskaran P."/>
            <person name="Daum C."/>
            <person name="Fauchery L."/>
            <person name="Ihrmark K."/>
            <person name="Kuo A."/>
            <person name="LaButti K."/>
            <person name="Lipzen A."/>
            <person name="Morin E."/>
            <person name="Grigoriev I.V."/>
            <person name="Henrissat B."/>
            <person name="Lindahl B."/>
            <person name="Martin F."/>
        </authorList>
    </citation>
    <scope>NUCLEOTIDE SEQUENCE</scope>
    <source>
        <strain evidence="1">JB14</strain>
    </source>
</reference>
<protein>
    <submittedName>
        <fullName evidence="1">Uncharacterized protein</fullName>
    </submittedName>
</protein>
<sequence length="173" mass="19627">MVTQAHTIYAGLFVENQDNPRIHSNPTDQVIVDLQPSRMNVKTLPYYSLVNLAPTNVLVHTHVGLANNKNFIGPFPYSMVEQMRGYTEQGREHILLSVRKYETLELWQLNVWNQEFISSDTSFSTYQSNNITAWGSFESVEALSKITILTASCTLQGSKVRENVNKGFAQIGW</sequence>
<name>A0A6A4GUS4_9AGAR</name>
<organism evidence="1 2">
    <name type="scientific">Gymnopus androsaceus JB14</name>
    <dbReference type="NCBI Taxonomy" id="1447944"/>
    <lineage>
        <taxon>Eukaryota</taxon>
        <taxon>Fungi</taxon>
        <taxon>Dikarya</taxon>
        <taxon>Basidiomycota</taxon>
        <taxon>Agaricomycotina</taxon>
        <taxon>Agaricomycetes</taxon>
        <taxon>Agaricomycetidae</taxon>
        <taxon>Agaricales</taxon>
        <taxon>Marasmiineae</taxon>
        <taxon>Omphalotaceae</taxon>
        <taxon>Gymnopus</taxon>
    </lineage>
</organism>
<accession>A0A6A4GUS4</accession>
<evidence type="ECO:0000313" key="2">
    <source>
        <dbReference type="Proteomes" id="UP000799118"/>
    </source>
</evidence>
<proteinExistence type="predicted"/>
<dbReference type="EMBL" id="ML769707">
    <property type="protein sequence ID" value="KAE9389206.1"/>
    <property type="molecule type" value="Genomic_DNA"/>
</dbReference>
<dbReference type="Proteomes" id="UP000799118">
    <property type="component" value="Unassembled WGS sequence"/>
</dbReference>